<feature type="region of interest" description="Disordered" evidence="2">
    <location>
        <begin position="872"/>
        <end position="900"/>
    </location>
</feature>
<dbReference type="PANTHER" id="PTHR15672">
    <property type="entry name" value="CAMP-REGULATED PHOSPHOPROTEIN 21 RELATED R3H DOMAIN CONTAINING PROTEIN"/>
    <property type="match status" value="1"/>
</dbReference>
<gene>
    <name evidence="4" type="primary">R3HDM1</name>
    <name evidence="4" type="ORF">BG015_002942</name>
</gene>
<feature type="compositionally biased region" description="Polar residues" evidence="2">
    <location>
        <begin position="34"/>
        <end position="47"/>
    </location>
</feature>
<keyword evidence="1" id="KW-0597">Phosphoprotein</keyword>
<dbReference type="GO" id="GO:0003676">
    <property type="term" value="F:nucleic acid binding"/>
    <property type="evidence" value="ECO:0007669"/>
    <property type="project" value="InterPro"/>
</dbReference>
<feature type="compositionally biased region" description="Polar residues" evidence="2">
    <location>
        <begin position="588"/>
        <end position="597"/>
    </location>
</feature>
<feature type="compositionally biased region" description="Basic and acidic residues" evidence="2">
    <location>
        <begin position="200"/>
        <end position="211"/>
    </location>
</feature>
<feature type="compositionally biased region" description="Low complexity" evidence="2">
    <location>
        <begin position="253"/>
        <end position="264"/>
    </location>
</feature>
<dbReference type="InterPro" id="IPR051937">
    <property type="entry name" value="R3H_domain_containing"/>
</dbReference>
<sequence length="1147" mass="123331">MAENAGDKTEDQPSPVQAKASFTILKPTPPPAQEPTSMQNNDTSASQEPVAKLTKALEGLEVEEECSDAQDMALDEFLVNALKNRQERIFLLKLDREFCSFINNPSQPQLEFPTLNGYYRMMVHKVANYFKLTRIVDPSQKIILFKTESSAIPPLRISDLAEEEDEQPVKMMKVLKRNPGRSSSGSATPDGASEPELETDSPRREGNDESSHGTNRSRVSNGRKSGAGSRHTDDQDERDGRQPSLPNSRDVSRSTSPSPSVTISNPDPNARQSGKGLRPKAKQSKTDLAAECADVRRRKSTTSNASSSSSGTVKTPVGLTRTISSSSSQDGFQSPSPGMTLTESPSNGTPSKGYDYFAPNPNPNSGSVSPMSNGPRASYTYPQSGGHKQHRNYSGPATHNGGGPGGMGYNNTQSNSGFMKGMNAPIFVPKKPYPKHGQINNHQNTNPYNNGPMPGYPSGPPNLPHTFNNNNSNSGNNHYTQQLHPNPASPWSDRSGPPGQDGPNFYVQQDAMHGSSSQPSSQGFNYPNAPNQFSQPGPSIHPSYNNQHQYHQHHLSNNHPNNHHHVSQRGGRRNQSSQPYYQHHNHPRTNPQMHNSPQHPPHHAGNFNGPPPRDDFTYNQGPQSSMRYNRGYDSNPSHPSSQQYAPDFYPTHGMSVDPSIGSNMHPGFQGHQISSGEAPQSGQRYPYNHKGPYDANWGQAPGHPAGQGYDQSNTLYNPAAQPGQGGKKPYKNYHSIPPVNQQQFSSTMGGPQNVMSQALPGVGPGGIGGNGAITHYDIERRPPKSAELFDPNGPQPSSGGGGGGQGEYGNSGRYQGSSDGGYMNGQDGLTMGGERQPQGHRGSFHGQYQSQPGAHYNQTTSQATHAPIAMNRSYSSSSSSAGYSGGNTSSPGPHAGKKNHNLLYDYSVPTMPYDGNVKSTSEADKAPALGHILEIFGYDAQDDIFEDLALPAGSKVRRLKPANKEVLGQVLVVFKNANLASEALSTFQEGKSTWMNPEAKLHFESSCPTSEEGETVKATESEEGEEQHSVESAAAAVPSTRLQHRFNVKIWTPVLVNSVTPLKATQPQLSSSPSNDSTNNNNNNNNSAGSVSSNGAAQPEDGEEKVQEDVVSGTFPSTASTAAVSSLPSPTLQRENDPGSVILDASS</sequence>
<dbReference type="SMART" id="SM00393">
    <property type="entry name" value="R3H"/>
    <property type="match status" value="1"/>
</dbReference>
<reference evidence="4" key="1">
    <citation type="journal article" date="2020" name="Fungal Divers.">
        <title>Resolving the Mortierellaceae phylogeny through synthesis of multi-gene phylogenetics and phylogenomics.</title>
        <authorList>
            <person name="Vandepol N."/>
            <person name="Liber J."/>
            <person name="Desiro A."/>
            <person name="Na H."/>
            <person name="Kennedy M."/>
            <person name="Barry K."/>
            <person name="Grigoriev I.V."/>
            <person name="Miller A.N."/>
            <person name="O'Donnell K."/>
            <person name="Stajich J.E."/>
            <person name="Bonito G."/>
        </authorList>
    </citation>
    <scope>NUCLEOTIDE SEQUENCE</scope>
    <source>
        <strain evidence="4">NRRL 6426</strain>
    </source>
</reference>
<feature type="compositionally biased region" description="Low complexity" evidence="2">
    <location>
        <begin position="363"/>
        <end position="375"/>
    </location>
</feature>
<dbReference type="AlphaFoldDB" id="A0A9P5RMZ5"/>
<evidence type="ECO:0000259" key="3">
    <source>
        <dbReference type="SMART" id="SM00393"/>
    </source>
</evidence>
<accession>A0A9P5RMZ5</accession>
<feature type="region of interest" description="Disordered" evidence="2">
    <location>
        <begin position="783"/>
        <end position="857"/>
    </location>
</feature>
<feature type="compositionally biased region" description="Polar residues" evidence="2">
    <location>
        <begin position="617"/>
        <end position="644"/>
    </location>
</feature>
<evidence type="ECO:0000313" key="5">
    <source>
        <dbReference type="Proteomes" id="UP000748756"/>
    </source>
</evidence>
<feature type="compositionally biased region" description="Basic and acidic residues" evidence="2">
    <location>
        <begin position="1"/>
        <end position="11"/>
    </location>
</feature>
<proteinExistence type="predicted"/>
<organism evidence="4 5">
    <name type="scientific">Linnemannia schmuckeri</name>
    <dbReference type="NCBI Taxonomy" id="64567"/>
    <lineage>
        <taxon>Eukaryota</taxon>
        <taxon>Fungi</taxon>
        <taxon>Fungi incertae sedis</taxon>
        <taxon>Mucoromycota</taxon>
        <taxon>Mortierellomycotina</taxon>
        <taxon>Mortierellomycetes</taxon>
        <taxon>Mortierellales</taxon>
        <taxon>Mortierellaceae</taxon>
        <taxon>Linnemannia</taxon>
    </lineage>
</organism>
<keyword evidence="5" id="KW-1185">Reference proteome</keyword>
<feature type="compositionally biased region" description="Pro residues" evidence="2">
    <location>
        <begin position="454"/>
        <end position="463"/>
    </location>
</feature>
<name>A0A9P5RMZ5_9FUNG</name>
<evidence type="ECO:0000313" key="4">
    <source>
        <dbReference type="EMBL" id="KAF9136946.1"/>
    </source>
</evidence>
<dbReference type="PANTHER" id="PTHR15672:SF8">
    <property type="entry name" value="PROTEIN ENCORE"/>
    <property type="match status" value="1"/>
</dbReference>
<feature type="compositionally biased region" description="Low complexity" evidence="2">
    <location>
        <begin position="468"/>
        <end position="477"/>
    </location>
</feature>
<dbReference type="CDD" id="cd02642">
    <property type="entry name" value="R3H_encore_like"/>
    <property type="match status" value="1"/>
</dbReference>
<feature type="compositionally biased region" description="Low complexity" evidence="2">
    <location>
        <begin position="444"/>
        <end position="453"/>
    </location>
</feature>
<dbReference type="OrthoDB" id="278430at2759"/>
<feature type="compositionally biased region" description="Polar residues" evidence="2">
    <location>
        <begin position="671"/>
        <end position="683"/>
    </location>
</feature>
<feature type="compositionally biased region" description="Polar residues" evidence="2">
    <location>
        <begin position="738"/>
        <end position="752"/>
    </location>
</feature>
<feature type="compositionally biased region" description="Polar residues" evidence="2">
    <location>
        <begin position="339"/>
        <end position="350"/>
    </location>
</feature>
<evidence type="ECO:0000256" key="2">
    <source>
        <dbReference type="SAM" id="MobiDB-lite"/>
    </source>
</evidence>
<feature type="region of interest" description="Disordered" evidence="2">
    <location>
        <begin position="1003"/>
        <end position="1036"/>
    </location>
</feature>
<feature type="domain" description="R3H" evidence="3">
    <location>
        <begin position="72"/>
        <end position="147"/>
    </location>
</feature>
<evidence type="ECO:0000256" key="1">
    <source>
        <dbReference type="ARBA" id="ARBA00022553"/>
    </source>
</evidence>
<protein>
    <submittedName>
        <fullName evidence="4">R3H domain-containing protein 1</fullName>
    </submittedName>
</protein>
<dbReference type="SUPFAM" id="SSF82708">
    <property type="entry name" value="R3H domain"/>
    <property type="match status" value="1"/>
</dbReference>
<feature type="compositionally biased region" description="Basic residues" evidence="2">
    <location>
        <begin position="550"/>
        <end position="572"/>
    </location>
</feature>
<feature type="compositionally biased region" description="Low complexity" evidence="2">
    <location>
        <begin position="324"/>
        <end position="338"/>
    </location>
</feature>
<feature type="compositionally biased region" description="Low complexity" evidence="2">
    <location>
        <begin position="301"/>
        <end position="312"/>
    </location>
</feature>
<feature type="compositionally biased region" description="Polar residues" evidence="2">
    <location>
        <begin position="1114"/>
        <end position="1133"/>
    </location>
</feature>
<dbReference type="Proteomes" id="UP000748756">
    <property type="component" value="Unassembled WGS sequence"/>
</dbReference>
<dbReference type="EMBL" id="JAAAUQ010001613">
    <property type="protein sequence ID" value="KAF9136946.1"/>
    <property type="molecule type" value="Genomic_DNA"/>
</dbReference>
<dbReference type="InterPro" id="IPR036867">
    <property type="entry name" value="R3H_dom_sf"/>
</dbReference>
<feature type="region of interest" description="Disordered" evidence="2">
    <location>
        <begin position="1065"/>
        <end position="1147"/>
    </location>
</feature>
<feature type="compositionally biased region" description="Polar residues" evidence="2">
    <location>
        <begin position="212"/>
        <end position="223"/>
    </location>
</feature>
<feature type="compositionally biased region" description="Basic and acidic residues" evidence="2">
    <location>
        <begin position="230"/>
        <end position="241"/>
    </location>
</feature>
<feature type="region of interest" description="Disordered" evidence="2">
    <location>
        <begin position="1"/>
        <end position="48"/>
    </location>
</feature>
<feature type="compositionally biased region" description="Polar residues" evidence="2">
    <location>
        <begin position="514"/>
        <end position="537"/>
    </location>
</feature>
<feature type="compositionally biased region" description="Low complexity" evidence="2">
    <location>
        <begin position="1070"/>
        <end position="1094"/>
    </location>
</feature>
<feature type="compositionally biased region" description="Low complexity" evidence="2">
    <location>
        <begin position="873"/>
        <end position="890"/>
    </location>
</feature>
<feature type="region of interest" description="Disordered" evidence="2">
    <location>
        <begin position="173"/>
        <end position="752"/>
    </location>
</feature>
<comment type="caution">
    <text evidence="4">The sequence shown here is derived from an EMBL/GenBank/DDBJ whole genome shotgun (WGS) entry which is preliminary data.</text>
</comment>
<feature type="compositionally biased region" description="Gly residues" evidence="2">
    <location>
        <begin position="798"/>
        <end position="809"/>
    </location>
</feature>
<feature type="compositionally biased region" description="Polar residues" evidence="2">
    <location>
        <begin position="846"/>
        <end position="857"/>
    </location>
</feature>
<dbReference type="Gene3D" id="3.30.1370.50">
    <property type="entry name" value="R3H-like domain"/>
    <property type="match status" value="1"/>
</dbReference>
<dbReference type="InterPro" id="IPR001374">
    <property type="entry name" value="R3H_dom"/>
</dbReference>